<dbReference type="EMBL" id="CABVMM010000005">
    <property type="protein sequence ID" value="VVV00263.1"/>
    <property type="molecule type" value="Genomic_DNA"/>
</dbReference>
<dbReference type="Proteomes" id="UP000356253">
    <property type="component" value="Unassembled WGS sequence"/>
</dbReference>
<accession>A0AC61Y8N1</accession>
<protein>
    <submittedName>
        <fullName evidence="1">Uncharacterized protein</fullName>
    </submittedName>
</protein>
<sequence>MENTGLKGPGNTIAHQSVIAELLYAFMHKTKTTKKYSKYKSLPELPLSNTIPDITILKGSRRKYEPLAIFEVANGDALNKDLKKCEGLFDQYSSIKEAFVIVINNDFPKIHRIRRLTNGKASKHRLDSYCETFSQDLKDIVRKAI</sequence>
<organism evidence="1 2">
    <name type="scientific">Mesonia oceanica</name>
    <dbReference type="NCBI Taxonomy" id="2687242"/>
    <lineage>
        <taxon>Bacteria</taxon>
        <taxon>Pseudomonadati</taxon>
        <taxon>Bacteroidota</taxon>
        <taxon>Flavobacteriia</taxon>
        <taxon>Flavobacteriales</taxon>
        <taxon>Flavobacteriaceae</taxon>
        <taxon>Mesonia</taxon>
    </lineage>
</organism>
<gene>
    <name evidence="1" type="ORF">FVB9532_01529</name>
</gene>
<reference evidence="1" key="1">
    <citation type="submission" date="2019-09" db="EMBL/GenBank/DDBJ databases">
        <authorList>
            <person name="Rodrigo-Torres L."/>
            <person name="Arahal R. D."/>
            <person name="Lucena T."/>
        </authorList>
    </citation>
    <scope>NUCLEOTIDE SEQUENCE</scope>
    <source>
        <strain evidence="1">ISS653</strain>
    </source>
</reference>
<name>A0AC61Y8N1_9FLAO</name>
<evidence type="ECO:0000313" key="2">
    <source>
        <dbReference type="Proteomes" id="UP000356253"/>
    </source>
</evidence>
<keyword evidence="2" id="KW-1185">Reference proteome</keyword>
<evidence type="ECO:0000313" key="1">
    <source>
        <dbReference type="EMBL" id="VVV00263.1"/>
    </source>
</evidence>
<proteinExistence type="predicted"/>
<comment type="caution">
    <text evidence="1">The sequence shown here is derived from an EMBL/GenBank/DDBJ whole genome shotgun (WGS) entry which is preliminary data.</text>
</comment>